<dbReference type="InterPro" id="IPR010259">
    <property type="entry name" value="S8pro/Inhibitor_I9"/>
</dbReference>
<dbReference type="OrthoDB" id="10604385at2759"/>
<evidence type="ECO:0000313" key="3">
    <source>
        <dbReference type="Proteomes" id="UP000886520"/>
    </source>
</evidence>
<proteinExistence type="predicted"/>
<dbReference type="AlphaFoldDB" id="A0A9D4V3K6"/>
<sequence>RRRGRTWRGGAAYSIISLCRARVYYHCFAAAATMESLSVIANCFLIITLTAATSANDEAQALETYIVHARAKRMPSLFVSHQSWHASFVSSAIHNTASSSSSSASAAEERMLYSYSSTLQGFAARFTPQEAARLQTASGWRGNPP</sequence>
<feature type="domain" description="Inhibitor I9" evidence="1">
    <location>
        <begin position="64"/>
        <end position="136"/>
    </location>
</feature>
<protein>
    <recommendedName>
        <fullName evidence="1">Inhibitor I9 domain-containing protein</fullName>
    </recommendedName>
</protein>
<dbReference type="Pfam" id="PF05922">
    <property type="entry name" value="Inhibitor_I9"/>
    <property type="match status" value="1"/>
</dbReference>
<gene>
    <name evidence="2" type="ORF">GOP47_0006797</name>
</gene>
<dbReference type="Gene3D" id="3.30.70.80">
    <property type="entry name" value="Peptidase S8 propeptide/proteinase inhibitor I9"/>
    <property type="match status" value="1"/>
</dbReference>
<dbReference type="Proteomes" id="UP000886520">
    <property type="component" value="Chromosome 6"/>
</dbReference>
<organism evidence="2 3">
    <name type="scientific">Adiantum capillus-veneris</name>
    <name type="common">Maidenhair fern</name>
    <dbReference type="NCBI Taxonomy" id="13818"/>
    <lineage>
        <taxon>Eukaryota</taxon>
        <taxon>Viridiplantae</taxon>
        <taxon>Streptophyta</taxon>
        <taxon>Embryophyta</taxon>
        <taxon>Tracheophyta</taxon>
        <taxon>Polypodiopsida</taxon>
        <taxon>Polypodiidae</taxon>
        <taxon>Polypodiales</taxon>
        <taxon>Pteridineae</taxon>
        <taxon>Pteridaceae</taxon>
        <taxon>Vittarioideae</taxon>
        <taxon>Adiantum</taxon>
    </lineage>
</organism>
<dbReference type="EMBL" id="JABFUD020000006">
    <property type="protein sequence ID" value="KAI5079126.1"/>
    <property type="molecule type" value="Genomic_DNA"/>
</dbReference>
<keyword evidence="3" id="KW-1185">Reference proteome</keyword>
<name>A0A9D4V3K6_ADICA</name>
<comment type="caution">
    <text evidence="2">The sequence shown here is derived from an EMBL/GenBank/DDBJ whole genome shotgun (WGS) entry which is preliminary data.</text>
</comment>
<evidence type="ECO:0000259" key="1">
    <source>
        <dbReference type="Pfam" id="PF05922"/>
    </source>
</evidence>
<accession>A0A9D4V3K6</accession>
<evidence type="ECO:0000313" key="2">
    <source>
        <dbReference type="EMBL" id="KAI5079126.1"/>
    </source>
</evidence>
<reference evidence="2" key="1">
    <citation type="submission" date="2021-01" db="EMBL/GenBank/DDBJ databases">
        <title>Adiantum capillus-veneris genome.</title>
        <authorList>
            <person name="Fang Y."/>
            <person name="Liao Q."/>
        </authorList>
    </citation>
    <scope>NUCLEOTIDE SEQUENCE</scope>
    <source>
        <strain evidence="2">H3</strain>
        <tissue evidence="2">Leaf</tissue>
    </source>
</reference>
<feature type="non-terminal residue" evidence="2">
    <location>
        <position position="1"/>
    </location>
</feature>
<dbReference type="InterPro" id="IPR037045">
    <property type="entry name" value="S8pro/Inhibitor_I9_sf"/>
</dbReference>